<comment type="subcellular location">
    <subcellularLocation>
        <location evidence="1">Cell membrane</location>
        <topology evidence="1">Multi-pass membrane protein</topology>
    </subcellularLocation>
</comment>
<feature type="active site" description="Phosphocysteine intermediate; for EIIB activity" evidence="11">
    <location>
        <position position="26"/>
    </location>
</feature>
<dbReference type="GO" id="GO:0015771">
    <property type="term" value="P:trehalose transport"/>
    <property type="evidence" value="ECO:0007669"/>
    <property type="project" value="TreeGrafter"/>
</dbReference>
<evidence type="ECO:0000256" key="7">
    <source>
        <dbReference type="ARBA" id="ARBA00022692"/>
    </source>
</evidence>
<evidence type="ECO:0000256" key="6">
    <source>
        <dbReference type="ARBA" id="ARBA00022683"/>
    </source>
</evidence>
<dbReference type="PANTHER" id="PTHR30175:SF1">
    <property type="entry name" value="PTS SYSTEM ARBUTIN-, CELLOBIOSE-, AND SALICIN-SPECIFIC EIIBC COMPONENT-RELATED"/>
    <property type="match status" value="1"/>
</dbReference>
<dbReference type="GO" id="GO:0008982">
    <property type="term" value="F:protein-N(PI)-phosphohistidine-sugar phosphotransferase activity"/>
    <property type="evidence" value="ECO:0007669"/>
    <property type="project" value="InterPro"/>
</dbReference>
<evidence type="ECO:0000313" key="14">
    <source>
        <dbReference type="Proteomes" id="UP000236990"/>
    </source>
</evidence>
<proteinExistence type="predicted"/>
<dbReference type="GO" id="GO:0009401">
    <property type="term" value="P:phosphoenolpyruvate-dependent sugar phosphotransferase system"/>
    <property type="evidence" value="ECO:0007669"/>
    <property type="project" value="UniProtKB-KW"/>
</dbReference>
<evidence type="ECO:0000256" key="10">
    <source>
        <dbReference type="ARBA" id="ARBA00023136"/>
    </source>
</evidence>
<organism evidence="13 14">
    <name type="scientific">Lactiplantibacillus plantarum subsp. plantarum</name>
    <dbReference type="NCBI Taxonomy" id="337330"/>
    <lineage>
        <taxon>Bacteria</taxon>
        <taxon>Bacillati</taxon>
        <taxon>Bacillota</taxon>
        <taxon>Bacilli</taxon>
        <taxon>Lactobacillales</taxon>
        <taxon>Lactobacillaceae</taxon>
        <taxon>Lactiplantibacillus</taxon>
    </lineage>
</organism>
<keyword evidence="2" id="KW-0813">Transport</keyword>
<evidence type="ECO:0000256" key="8">
    <source>
        <dbReference type="ARBA" id="ARBA00022777"/>
    </source>
</evidence>
<keyword evidence="10" id="KW-0472">Membrane</keyword>
<keyword evidence="3" id="KW-1003">Cell membrane</keyword>
<dbReference type="SUPFAM" id="SSF55604">
    <property type="entry name" value="Glucose permease domain IIB"/>
    <property type="match status" value="1"/>
</dbReference>
<dbReference type="EMBL" id="NKCZ01000106">
    <property type="protein sequence ID" value="POD83975.1"/>
    <property type="molecule type" value="Genomic_DNA"/>
</dbReference>
<accession>A0A2S3U5A3</accession>
<dbReference type="InterPro" id="IPR036878">
    <property type="entry name" value="Glu_permease_IIB"/>
</dbReference>
<keyword evidence="8" id="KW-0418">Kinase</keyword>
<dbReference type="Pfam" id="PF00367">
    <property type="entry name" value="PTS_EIIB"/>
    <property type="match status" value="1"/>
</dbReference>
<dbReference type="AlphaFoldDB" id="A0A2S3U5A3"/>
<dbReference type="FunFam" id="3.30.1360.60:FF:000001">
    <property type="entry name" value="PTS system glucose-specific IIBC component PtsG"/>
    <property type="match status" value="1"/>
</dbReference>
<protein>
    <submittedName>
        <fullName evidence="13">Protein-N(Pi)-phosphohistidine--sugar phosphotransferase</fullName>
        <ecNumber evidence="13">2.7.1.191</ecNumber>
    </submittedName>
</protein>
<evidence type="ECO:0000256" key="2">
    <source>
        <dbReference type="ARBA" id="ARBA00022448"/>
    </source>
</evidence>
<evidence type="ECO:0000256" key="4">
    <source>
        <dbReference type="ARBA" id="ARBA00022597"/>
    </source>
</evidence>
<keyword evidence="4" id="KW-0762">Sugar transport</keyword>
<evidence type="ECO:0000256" key="1">
    <source>
        <dbReference type="ARBA" id="ARBA00004651"/>
    </source>
</evidence>
<dbReference type="InterPro" id="IPR018113">
    <property type="entry name" value="PTrfase_EIIB_Cys"/>
</dbReference>
<dbReference type="PROSITE" id="PS51098">
    <property type="entry name" value="PTS_EIIB_TYPE_1"/>
    <property type="match status" value="1"/>
</dbReference>
<evidence type="ECO:0000256" key="9">
    <source>
        <dbReference type="ARBA" id="ARBA00022989"/>
    </source>
</evidence>
<gene>
    <name evidence="13" type="ORF">S101258_01838</name>
</gene>
<dbReference type="GO" id="GO:0005886">
    <property type="term" value="C:plasma membrane"/>
    <property type="evidence" value="ECO:0007669"/>
    <property type="project" value="UniProtKB-SubCell"/>
</dbReference>
<dbReference type="GO" id="GO:0090589">
    <property type="term" value="F:protein-phosphocysteine-trehalose phosphotransferase system transporter activity"/>
    <property type="evidence" value="ECO:0007669"/>
    <property type="project" value="TreeGrafter"/>
</dbReference>
<sequence>MDYSELAQSILTHIGGKDNISKAWHCATRLRFNLKSTDKANTEAIENLDGVITVVQSAGQYQVVIGNAVAQVFAV</sequence>
<reference evidence="13 14" key="1">
    <citation type="submission" date="2017-06" db="EMBL/GenBank/DDBJ databases">
        <title>Genome sequence of Lactobacillus plantarum subsp. plantarum strain SRCM101258.</title>
        <authorList>
            <person name="Cho S.H."/>
        </authorList>
    </citation>
    <scope>NUCLEOTIDE SEQUENCE [LARGE SCALE GENOMIC DNA]</scope>
    <source>
        <strain evidence="13 14">SRCM101258</strain>
    </source>
</reference>
<dbReference type="InterPro" id="IPR001996">
    <property type="entry name" value="PTS_IIB_1"/>
</dbReference>
<evidence type="ECO:0000256" key="3">
    <source>
        <dbReference type="ARBA" id="ARBA00022475"/>
    </source>
</evidence>
<keyword evidence="5 13" id="KW-0808">Transferase</keyword>
<name>A0A2S3U5A3_LACPN</name>
<dbReference type="PANTHER" id="PTHR30175">
    <property type="entry name" value="PHOSPHOTRANSFERASE SYSTEM TRANSPORT PROTEIN"/>
    <property type="match status" value="1"/>
</dbReference>
<evidence type="ECO:0000256" key="5">
    <source>
        <dbReference type="ARBA" id="ARBA00022679"/>
    </source>
</evidence>
<evidence type="ECO:0000259" key="12">
    <source>
        <dbReference type="PROSITE" id="PS51098"/>
    </source>
</evidence>
<dbReference type="InterPro" id="IPR050558">
    <property type="entry name" value="PTS_Sugar-Specific_Components"/>
</dbReference>
<keyword evidence="6" id="KW-0598">Phosphotransferase system</keyword>
<dbReference type="GO" id="GO:0016301">
    <property type="term" value="F:kinase activity"/>
    <property type="evidence" value="ECO:0007669"/>
    <property type="project" value="UniProtKB-KW"/>
</dbReference>
<dbReference type="Gene3D" id="3.30.1360.60">
    <property type="entry name" value="Glucose permease domain IIB"/>
    <property type="match status" value="1"/>
</dbReference>
<keyword evidence="9" id="KW-1133">Transmembrane helix</keyword>
<comment type="caution">
    <text evidence="13">The sequence shown here is derived from an EMBL/GenBank/DDBJ whole genome shotgun (WGS) entry which is preliminary data.</text>
</comment>
<dbReference type="CDD" id="cd00212">
    <property type="entry name" value="PTS_IIB_glc"/>
    <property type="match status" value="1"/>
</dbReference>
<dbReference type="Proteomes" id="UP000236990">
    <property type="component" value="Unassembled WGS sequence"/>
</dbReference>
<evidence type="ECO:0000256" key="11">
    <source>
        <dbReference type="PROSITE-ProRule" id="PRU00421"/>
    </source>
</evidence>
<feature type="domain" description="PTS EIIB type-1" evidence="12">
    <location>
        <begin position="4"/>
        <end position="75"/>
    </location>
</feature>
<evidence type="ECO:0000313" key="13">
    <source>
        <dbReference type="EMBL" id="POD83975.1"/>
    </source>
</evidence>
<dbReference type="EC" id="2.7.1.191" evidence="13"/>
<keyword evidence="7" id="KW-0812">Transmembrane</keyword>